<dbReference type="InterPro" id="IPR036895">
    <property type="entry name" value="Uracil-DNA_glycosylase-like_sf"/>
</dbReference>
<dbReference type="CDD" id="cd10030">
    <property type="entry name" value="UDG-F4_TTUDGA_SPO1dp_like"/>
    <property type="match status" value="1"/>
</dbReference>
<dbReference type="InterPro" id="IPR051536">
    <property type="entry name" value="UDG_Type-4/5"/>
</dbReference>
<keyword evidence="7" id="KW-0227">DNA damage</keyword>
<evidence type="ECO:0000256" key="1">
    <source>
        <dbReference type="ARBA" id="ARBA00001400"/>
    </source>
</evidence>
<dbReference type="Pfam" id="PF03167">
    <property type="entry name" value="UDG"/>
    <property type="match status" value="1"/>
</dbReference>
<evidence type="ECO:0000256" key="5">
    <source>
        <dbReference type="ARBA" id="ARBA00022485"/>
    </source>
</evidence>
<dbReference type="InterPro" id="IPR005273">
    <property type="entry name" value="Ura-DNA_glyco_family4"/>
</dbReference>
<evidence type="ECO:0000256" key="3">
    <source>
        <dbReference type="ARBA" id="ARBA00012030"/>
    </source>
</evidence>
<dbReference type="SUPFAM" id="SSF52141">
    <property type="entry name" value="Uracil-DNA glycosylase-like"/>
    <property type="match status" value="1"/>
</dbReference>
<organism evidence="13">
    <name type="scientific">marine metagenome</name>
    <dbReference type="NCBI Taxonomy" id="408172"/>
    <lineage>
        <taxon>unclassified sequences</taxon>
        <taxon>metagenomes</taxon>
        <taxon>ecological metagenomes</taxon>
    </lineage>
</organism>
<dbReference type="AlphaFoldDB" id="A0A381XA60"/>
<evidence type="ECO:0000256" key="9">
    <source>
        <dbReference type="ARBA" id="ARBA00023004"/>
    </source>
</evidence>
<evidence type="ECO:0000256" key="4">
    <source>
        <dbReference type="ARBA" id="ARBA00019403"/>
    </source>
</evidence>
<evidence type="ECO:0000256" key="6">
    <source>
        <dbReference type="ARBA" id="ARBA00022723"/>
    </source>
</evidence>
<dbReference type="SMART" id="SM00986">
    <property type="entry name" value="UDG"/>
    <property type="match status" value="1"/>
</dbReference>
<evidence type="ECO:0000256" key="10">
    <source>
        <dbReference type="ARBA" id="ARBA00023014"/>
    </source>
</evidence>
<evidence type="ECO:0000313" key="13">
    <source>
        <dbReference type="EMBL" id="SVA61490.1"/>
    </source>
</evidence>
<dbReference type="EMBL" id="UINC01014417">
    <property type="protein sequence ID" value="SVA61490.1"/>
    <property type="molecule type" value="Genomic_DNA"/>
</dbReference>
<dbReference type="GO" id="GO:0006281">
    <property type="term" value="P:DNA repair"/>
    <property type="evidence" value="ECO:0007669"/>
    <property type="project" value="UniProtKB-KW"/>
</dbReference>
<feature type="domain" description="Uracil-DNA glycosylase-like" evidence="12">
    <location>
        <begin position="78"/>
        <end position="230"/>
    </location>
</feature>
<evidence type="ECO:0000256" key="11">
    <source>
        <dbReference type="ARBA" id="ARBA00023204"/>
    </source>
</evidence>
<evidence type="ECO:0000256" key="7">
    <source>
        <dbReference type="ARBA" id="ARBA00022763"/>
    </source>
</evidence>
<dbReference type="GO" id="GO:0051539">
    <property type="term" value="F:4 iron, 4 sulfur cluster binding"/>
    <property type="evidence" value="ECO:0007669"/>
    <property type="project" value="UniProtKB-KW"/>
</dbReference>
<reference evidence="13" key="1">
    <citation type="submission" date="2018-05" db="EMBL/GenBank/DDBJ databases">
        <authorList>
            <person name="Lanie J.A."/>
            <person name="Ng W.-L."/>
            <person name="Kazmierczak K.M."/>
            <person name="Andrzejewski T.M."/>
            <person name="Davidsen T.M."/>
            <person name="Wayne K.J."/>
            <person name="Tettelin H."/>
            <person name="Glass J.I."/>
            <person name="Rusch D."/>
            <person name="Podicherti R."/>
            <person name="Tsui H.-C.T."/>
            <person name="Winkler M.E."/>
        </authorList>
    </citation>
    <scope>NUCLEOTIDE SEQUENCE</scope>
</reference>
<keyword evidence="6" id="KW-0479">Metal-binding</keyword>
<dbReference type="InterPro" id="IPR005122">
    <property type="entry name" value="Uracil-DNA_glycosylase-like"/>
</dbReference>
<name>A0A381XA60_9ZZZZ</name>
<dbReference type="PANTHER" id="PTHR33693">
    <property type="entry name" value="TYPE-5 URACIL-DNA GLYCOSYLASE"/>
    <property type="match status" value="1"/>
</dbReference>
<keyword evidence="8" id="KW-0378">Hydrolase</keyword>
<evidence type="ECO:0000256" key="8">
    <source>
        <dbReference type="ARBA" id="ARBA00022801"/>
    </source>
</evidence>
<keyword evidence="5" id="KW-0004">4Fe-4S</keyword>
<comment type="catalytic activity">
    <reaction evidence="1">
        <text>Hydrolyzes single-stranded DNA or mismatched double-stranded DNA and polynucleotides, releasing free uracil.</text>
        <dbReference type="EC" id="3.2.2.27"/>
    </reaction>
</comment>
<keyword evidence="10" id="KW-0411">Iron-sulfur</keyword>
<dbReference type="GO" id="GO:0004844">
    <property type="term" value="F:uracil DNA N-glycosylase activity"/>
    <property type="evidence" value="ECO:0007669"/>
    <property type="project" value="UniProtKB-EC"/>
</dbReference>
<sequence length="238" mass="26548">MSINSNFSYLFFLKDSGVNSFLQNSPNKHYKATKNNAPLNRVSHPNNIQNIESLNQLEGFIKTSNNCPLKNQALNTVFADGNPSSKIMLIGEAPGAEEDKLGKPFVGAAGQLLNKMLAAINLDRNSVYITNIVPWRPPNNRAPNTEEILQCLPFIQKHIEIIQPSILVLLGGTATKAILATTLGITKLRGKWHEYNSLIIKEPIPTMAMYHPAFLLRSPGHKKEAWEDLQKIQKKLQL</sequence>
<evidence type="ECO:0000259" key="12">
    <source>
        <dbReference type="SMART" id="SM00986"/>
    </source>
</evidence>
<dbReference type="PANTHER" id="PTHR33693:SF1">
    <property type="entry name" value="TYPE-4 URACIL-DNA GLYCOSYLASE"/>
    <property type="match status" value="1"/>
</dbReference>
<dbReference type="NCBIfam" id="TIGR00758">
    <property type="entry name" value="UDG_fam4"/>
    <property type="match status" value="1"/>
</dbReference>
<dbReference type="SMART" id="SM00987">
    <property type="entry name" value="UreE_C"/>
    <property type="match status" value="1"/>
</dbReference>
<comment type="similarity">
    <text evidence="2">Belongs to the uracil-DNA glycosylase (UDG) superfamily. Type 4 (UDGa) family.</text>
</comment>
<dbReference type="Gene3D" id="3.40.470.10">
    <property type="entry name" value="Uracil-DNA glycosylase-like domain"/>
    <property type="match status" value="1"/>
</dbReference>
<evidence type="ECO:0000256" key="2">
    <source>
        <dbReference type="ARBA" id="ARBA00006521"/>
    </source>
</evidence>
<dbReference type="GO" id="GO:0046872">
    <property type="term" value="F:metal ion binding"/>
    <property type="evidence" value="ECO:0007669"/>
    <property type="project" value="UniProtKB-KW"/>
</dbReference>
<protein>
    <recommendedName>
        <fullName evidence="4">Type-4 uracil-DNA glycosylase</fullName>
        <ecNumber evidence="3">3.2.2.27</ecNumber>
    </recommendedName>
</protein>
<gene>
    <name evidence="13" type="ORF">METZ01_LOCUS114344</name>
</gene>
<accession>A0A381XA60</accession>
<dbReference type="EC" id="3.2.2.27" evidence="3"/>
<keyword evidence="11" id="KW-0234">DNA repair</keyword>
<proteinExistence type="inferred from homology"/>
<keyword evidence="9" id="KW-0408">Iron</keyword>